<sequence length="242" mass="25324">MSKVCAIFGGSRGIGKAVATRFAQDGHKIAVVSRNKEAVDRTIQELVEGGLKGPHLGVSCDVSDEKRVHATVKSIQDTLGPVDILVNAAGVNKDVLLLKTQAADMTSLLQTNLVGPMLTCRAVVRSMVQRRTGTIINVGSIVGMKGNPGQCVYSASKAGLQGFTKSLAKEVASRGVRVNLIVPGFIDTDMTSGVSEAVVTQSVPLQRLGTPAEVATAVRFLAYSTYITGTVLVVDGGMQLNT</sequence>
<comment type="pathway">
    <text evidence="1">Lipid metabolism; fatty acid biosynthesis.</text>
</comment>
<evidence type="ECO:0000256" key="2">
    <source>
        <dbReference type="ARBA" id="ARBA00006484"/>
    </source>
</evidence>
<evidence type="ECO:0000313" key="8">
    <source>
        <dbReference type="RefSeq" id="XP_019619192.1"/>
    </source>
</evidence>
<feature type="domain" description="Ketoreductase" evidence="6">
    <location>
        <begin position="3"/>
        <end position="184"/>
    </location>
</feature>
<dbReference type="GO" id="GO:0048038">
    <property type="term" value="F:quinone binding"/>
    <property type="evidence" value="ECO:0007669"/>
    <property type="project" value="TreeGrafter"/>
</dbReference>
<evidence type="ECO:0000256" key="5">
    <source>
        <dbReference type="ARBA" id="ARBA00041707"/>
    </source>
</evidence>
<dbReference type="Pfam" id="PF13561">
    <property type="entry name" value="adh_short_C2"/>
    <property type="match status" value="1"/>
</dbReference>
<evidence type="ECO:0000256" key="4">
    <source>
        <dbReference type="ARBA" id="ARBA00041580"/>
    </source>
</evidence>
<dbReference type="RefSeq" id="XP_019619192.1">
    <property type="nucleotide sequence ID" value="XM_019763633.1"/>
</dbReference>
<evidence type="ECO:0000259" key="6">
    <source>
        <dbReference type="SMART" id="SM00822"/>
    </source>
</evidence>
<evidence type="ECO:0000256" key="1">
    <source>
        <dbReference type="ARBA" id="ARBA00005194"/>
    </source>
</evidence>
<keyword evidence="7" id="KW-1185">Reference proteome</keyword>
<dbReference type="PROSITE" id="PS00061">
    <property type="entry name" value="ADH_SHORT"/>
    <property type="match status" value="1"/>
</dbReference>
<dbReference type="InterPro" id="IPR002347">
    <property type="entry name" value="SDR_fam"/>
</dbReference>
<dbReference type="PRINTS" id="PR00080">
    <property type="entry name" value="SDRFAMILY"/>
</dbReference>
<reference evidence="8" key="1">
    <citation type="submission" date="2025-08" db="UniProtKB">
        <authorList>
            <consortium name="RefSeq"/>
        </authorList>
    </citation>
    <scope>IDENTIFICATION</scope>
    <source>
        <tissue evidence="8">Gonad</tissue>
    </source>
</reference>
<gene>
    <name evidence="8" type="primary">LOC109466054</name>
</gene>
<dbReference type="FunFam" id="3.40.50.720:FF:000173">
    <property type="entry name" value="3-oxoacyl-[acyl-carrier protein] reductase"/>
    <property type="match status" value="1"/>
</dbReference>
<dbReference type="GeneID" id="109466054"/>
<evidence type="ECO:0000256" key="3">
    <source>
        <dbReference type="ARBA" id="ARBA00023002"/>
    </source>
</evidence>
<comment type="similarity">
    <text evidence="2">Belongs to the short-chain dehydrogenases/reductases (SDR) family.</text>
</comment>
<dbReference type="AlphaFoldDB" id="A0A6P4YKH4"/>
<dbReference type="OrthoDB" id="294295at2759"/>
<dbReference type="InterPro" id="IPR020904">
    <property type="entry name" value="Sc_DH/Rdtase_CS"/>
</dbReference>
<keyword evidence="3" id="KW-0560">Oxidoreductase</keyword>
<dbReference type="SUPFAM" id="SSF51735">
    <property type="entry name" value="NAD(P)-binding Rossmann-fold domains"/>
    <property type="match status" value="1"/>
</dbReference>
<protein>
    <recommendedName>
        <fullName evidence="5">3-ketoacyl-[acyl-carrier-protein] reductase beta subunit</fullName>
    </recommendedName>
    <alternativeName>
        <fullName evidence="4">Quinone reductase CBR4</fullName>
    </alternativeName>
</protein>
<dbReference type="PRINTS" id="PR00081">
    <property type="entry name" value="GDHRDH"/>
</dbReference>
<dbReference type="InterPro" id="IPR057326">
    <property type="entry name" value="KR_dom"/>
</dbReference>
<name>A0A6P4YKH4_BRABE</name>
<dbReference type="PANTHER" id="PTHR42760:SF133">
    <property type="entry name" value="3-OXOACYL-[ACYL-CARRIER-PROTEIN] REDUCTASE"/>
    <property type="match status" value="1"/>
</dbReference>
<dbReference type="NCBIfam" id="NF009466">
    <property type="entry name" value="PRK12826.1-2"/>
    <property type="match status" value="1"/>
</dbReference>
<dbReference type="Gene3D" id="3.40.50.720">
    <property type="entry name" value="NAD(P)-binding Rossmann-like Domain"/>
    <property type="match status" value="1"/>
</dbReference>
<dbReference type="SMART" id="SM00822">
    <property type="entry name" value="PKS_KR"/>
    <property type="match status" value="1"/>
</dbReference>
<dbReference type="InterPro" id="IPR036291">
    <property type="entry name" value="NAD(P)-bd_dom_sf"/>
</dbReference>
<dbReference type="GO" id="GO:0016616">
    <property type="term" value="F:oxidoreductase activity, acting on the CH-OH group of donors, NAD or NADP as acceptor"/>
    <property type="evidence" value="ECO:0007669"/>
    <property type="project" value="TreeGrafter"/>
</dbReference>
<proteinExistence type="inferred from homology"/>
<organism evidence="7 8">
    <name type="scientific">Branchiostoma belcheri</name>
    <name type="common">Amphioxus</name>
    <dbReference type="NCBI Taxonomy" id="7741"/>
    <lineage>
        <taxon>Eukaryota</taxon>
        <taxon>Metazoa</taxon>
        <taxon>Chordata</taxon>
        <taxon>Cephalochordata</taxon>
        <taxon>Leptocardii</taxon>
        <taxon>Amphioxiformes</taxon>
        <taxon>Branchiostomatidae</taxon>
        <taxon>Branchiostoma</taxon>
    </lineage>
</organism>
<dbReference type="Proteomes" id="UP000515135">
    <property type="component" value="Unplaced"/>
</dbReference>
<accession>A0A6P4YKH4</accession>
<evidence type="ECO:0000313" key="7">
    <source>
        <dbReference type="Proteomes" id="UP000515135"/>
    </source>
</evidence>
<dbReference type="GO" id="GO:0006633">
    <property type="term" value="P:fatty acid biosynthetic process"/>
    <property type="evidence" value="ECO:0007669"/>
    <property type="project" value="TreeGrafter"/>
</dbReference>
<dbReference type="PANTHER" id="PTHR42760">
    <property type="entry name" value="SHORT-CHAIN DEHYDROGENASES/REDUCTASES FAMILY MEMBER"/>
    <property type="match status" value="1"/>
</dbReference>